<dbReference type="PROSITE" id="PS00623">
    <property type="entry name" value="GMC_OXRED_1"/>
    <property type="match status" value="1"/>
</dbReference>
<dbReference type="PANTHER" id="PTHR11552:SF210">
    <property type="entry name" value="GLUCOSE-METHANOL-CHOLINE OXIDOREDUCTASE N-TERMINAL DOMAIN-CONTAINING PROTEIN-RELATED"/>
    <property type="match status" value="1"/>
</dbReference>
<dbReference type="Gene3D" id="3.50.50.60">
    <property type="entry name" value="FAD/NAD(P)-binding domain"/>
    <property type="match status" value="1"/>
</dbReference>
<feature type="domain" description="Glucose-methanol-choline oxidoreductase N-terminal" evidence="4">
    <location>
        <begin position="332"/>
        <end position="346"/>
    </location>
</feature>
<dbReference type="EMBL" id="JAVRQU010000009">
    <property type="protein sequence ID" value="KAK5698692.1"/>
    <property type="molecule type" value="Genomic_DNA"/>
</dbReference>
<reference evidence="5" key="1">
    <citation type="submission" date="2023-08" db="EMBL/GenBank/DDBJ databases">
        <title>Black Yeasts Isolated from many extreme environments.</title>
        <authorList>
            <person name="Coleine C."/>
            <person name="Stajich J.E."/>
            <person name="Selbmann L."/>
        </authorList>
    </citation>
    <scope>NUCLEOTIDE SEQUENCE</scope>
    <source>
        <strain evidence="5">CCFEE 5810</strain>
    </source>
</reference>
<keyword evidence="2" id="KW-0285">Flavoprotein</keyword>
<dbReference type="GO" id="GO:0050660">
    <property type="term" value="F:flavin adenine dinucleotide binding"/>
    <property type="evidence" value="ECO:0007669"/>
    <property type="project" value="InterPro"/>
</dbReference>
<dbReference type="InterPro" id="IPR007867">
    <property type="entry name" value="GMC_OxRtase_C"/>
</dbReference>
<evidence type="ECO:0000259" key="4">
    <source>
        <dbReference type="PROSITE" id="PS00624"/>
    </source>
</evidence>
<dbReference type="Proteomes" id="UP001310594">
    <property type="component" value="Unassembled WGS sequence"/>
</dbReference>
<evidence type="ECO:0000256" key="2">
    <source>
        <dbReference type="RuleBase" id="RU003968"/>
    </source>
</evidence>
<dbReference type="AlphaFoldDB" id="A0AAN7W9L6"/>
<accession>A0AAN7W9L6</accession>
<comment type="caution">
    <text evidence="5">The sequence shown here is derived from an EMBL/GenBank/DDBJ whole genome shotgun (WGS) entry which is preliminary data.</text>
</comment>
<sequence>MFTDKTYYPFLPLFPSSITTAEIAGMVDLTVWDDGASTSTLPALCVTAEEFLQHSYDFIIVGGGTAGLTVAARLSENPDIIVGVLEAGVNRLDDPLVDTPAALSKLIKNPKYDWEFETEPQASRSRGTSPGCGRHHIARGKMLGGSSGLNYMAYVRGSNADFDDWAAITGDAKWSSSNMKHYMRKHQTLEPIEATVTDPSAMPIVAEHHGTSGPLRTSFNPAQMPIELDFIKAAEEVTGLNTKPIDPWSGDHIGFFHSLGTITRSGPDKGKRSYAARAYFVPNAQRPNLHVLCSAPATGVQLHEGKARGVDFLFGGVKHAVQVKREVIISCGAIQSPQLLELSGIGGPEVLARAGVECLVDNKAIGANYQDHTAMFAAWELTPGNISLDAMNDPAVMAAASKELATHQNGPLTSFLSWQGFFPYKLFASLPEQDEIIRSIEASLPALTPFQRKQYERIMDHLKDDRSANLQLIVIPRTITSDFYNTGEDQSKFFLPPLRPDAPQQVATVVGLQYPLSRGSIHIRSADPLVQPAIDPNVLSHPADAALLGAGGKVFHALAGSKALEGKLSRRVVPPESYDLADPKQGQAWAHETVRTIYHACGTVAMGDALDSRLQVKGVKGLRVVDASVFPNNVSGNIQSAVYMVAERAADIIQEDWAVSKVNSTA</sequence>
<proteinExistence type="inferred from homology"/>
<dbReference type="SUPFAM" id="SSF54373">
    <property type="entry name" value="FAD-linked reductases, C-terminal domain"/>
    <property type="match status" value="1"/>
</dbReference>
<name>A0AAN7W9L6_9PEZI</name>
<evidence type="ECO:0000256" key="1">
    <source>
        <dbReference type="ARBA" id="ARBA00010790"/>
    </source>
</evidence>
<feature type="domain" description="Glucose-methanol-choline oxidoreductase N-terminal" evidence="3">
    <location>
        <begin position="140"/>
        <end position="163"/>
    </location>
</feature>
<gene>
    <name evidence="5" type="ORF">LTR97_006340</name>
</gene>
<dbReference type="Gene3D" id="3.30.560.10">
    <property type="entry name" value="Glucose Oxidase, domain 3"/>
    <property type="match status" value="1"/>
</dbReference>
<dbReference type="SUPFAM" id="SSF51905">
    <property type="entry name" value="FAD/NAD(P)-binding domain"/>
    <property type="match status" value="1"/>
</dbReference>
<dbReference type="InterPro" id="IPR000172">
    <property type="entry name" value="GMC_OxRdtase_N"/>
</dbReference>
<protein>
    <recommendedName>
        <fullName evidence="3 4">Glucose-methanol-choline oxidoreductase N-terminal domain-containing protein</fullName>
    </recommendedName>
</protein>
<dbReference type="GO" id="GO:0016614">
    <property type="term" value="F:oxidoreductase activity, acting on CH-OH group of donors"/>
    <property type="evidence" value="ECO:0007669"/>
    <property type="project" value="InterPro"/>
</dbReference>
<dbReference type="InterPro" id="IPR012132">
    <property type="entry name" value="GMC_OxRdtase"/>
</dbReference>
<dbReference type="PIRSF" id="PIRSF000137">
    <property type="entry name" value="Alcohol_oxidase"/>
    <property type="match status" value="1"/>
</dbReference>
<dbReference type="Pfam" id="PF05199">
    <property type="entry name" value="GMC_oxred_C"/>
    <property type="match status" value="1"/>
</dbReference>
<evidence type="ECO:0000259" key="3">
    <source>
        <dbReference type="PROSITE" id="PS00623"/>
    </source>
</evidence>
<dbReference type="InterPro" id="IPR036188">
    <property type="entry name" value="FAD/NAD-bd_sf"/>
</dbReference>
<dbReference type="PROSITE" id="PS00624">
    <property type="entry name" value="GMC_OXRED_2"/>
    <property type="match status" value="1"/>
</dbReference>
<comment type="similarity">
    <text evidence="1 2">Belongs to the GMC oxidoreductase family.</text>
</comment>
<evidence type="ECO:0000313" key="5">
    <source>
        <dbReference type="EMBL" id="KAK5698692.1"/>
    </source>
</evidence>
<dbReference type="Pfam" id="PF00732">
    <property type="entry name" value="GMC_oxred_N"/>
    <property type="match status" value="1"/>
</dbReference>
<dbReference type="PANTHER" id="PTHR11552">
    <property type="entry name" value="GLUCOSE-METHANOL-CHOLINE GMC OXIDOREDUCTASE"/>
    <property type="match status" value="1"/>
</dbReference>
<keyword evidence="2" id="KW-0274">FAD</keyword>
<evidence type="ECO:0000313" key="6">
    <source>
        <dbReference type="Proteomes" id="UP001310594"/>
    </source>
</evidence>
<organism evidence="5 6">
    <name type="scientific">Elasticomyces elasticus</name>
    <dbReference type="NCBI Taxonomy" id="574655"/>
    <lineage>
        <taxon>Eukaryota</taxon>
        <taxon>Fungi</taxon>
        <taxon>Dikarya</taxon>
        <taxon>Ascomycota</taxon>
        <taxon>Pezizomycotina</taxon>
        <taxon>Dothideomycetes</taxon>
        <taxon>Dothideomycetidae</taxon>
        <taxon>Mycosphaerellales</taxon>
        <taxon>Teratosphaeriaceae</taxon>
        <taxon>Elasticomyces</taxon>
    </lineage>
</organism>